<sequence length="89" mass="9999">MDEVKCMGIEFYGIEDGGSVDRVGGSGSWVLFPNLKLLTISDMNNLESFDSRLVVEIMLHLTTLRIDGCPKLKLDDLLGQEQYKEILSF</sequence>
<dbReference type="InterPro" id="IPR032675">
    <property type="entry name" value="LRR_dom_sf"/>
</dbReference>
<organism evidence="1 2">
    <name type="scientific">Nelumbo nucifera</name>
    <name type="common">Sacred lotus</name>
    <dbReference type="NCBI Taxonomy" id="4432"/>
    <lineage>
        <taxon>Eukaryota</taxon>
        <taxon>Viridiplantae</taxon>
        <taxon>Streptophyta</taxon>
        <taxon>Embryophyta</taxon>
        <taxon>Tracheophyta</taxon>
        <taxon>Spermatophyta</taxon>
        <taxon>Magnoliopsida</taxon>
        <taxon>Proteales</taxon>
        <taxon>Nelumbonaceae</taxon>
        <taxon>Nelumbo</taxon>
    </lineage>
</organism>
<protein>
    <submittedName>
        <fullName evidence="1">Uncharacterized protein</fullName>
    </submittedName>
</protein>
<comment type="caution">
    <text evidence="1">The sequence shown here is derived from an EMBL/GenBank/DDBJ whole genome shotgun (WGS) entry which is preliminary data.</text>
</comment>
<gene>
    <name evidence="1" type="ORF">HUJ06_004234</name>
</gene>
<evidence type="ECO:0000313" key="2">
    <source>
        <dbReference type="Proteomes" id="UP000607653"/>
    </source>
</evidence>
<dbReference type="AlphaFoldDB" id="A0A822ZIS0"/>
<accession>A0A822ZIS0</accession>
<proteinExistence type="predicted"/>
<dbReference type="Gene3D" id="3.80.10.10">
    <property type="entry name" value="Ribonuclease Inhibitor"/>
    <property type="match status" value="1"/>
</dbReference>
<evidence type="ECO:0000313" key="1">
    <source>
        <dbReference type="EMBL" id="DAD46004.1"/>
    </source>
</evidence>
<name>A0A822ZIS0_NELNU</name>
<dbReference type="Proteomes" id="UP000607653">
    <property type="component" value="Unassembled WGS sequence"/>
</dbReference>
<reference evidence="1 2" key="1">
    <citation type="journal article" date="2020" name="Mol. Biol. Evol.">
        <title>Distinct Expression and Methylation Patterns for Genes with Different Fates following a Single Whole-Genome Duplication in Flowering Plants.</title>
        <authorList>
            <person name="Shi T."/>
            <person name="Rahmani R.S."/>
            <person name="Gugger P.F."/>
            <person name="Wang M."/>
            <person name="Li H."/>
            <person name="Zhang Y."/>
            <person name="Li Z."/>
            <person name="Wang Q."/>
            <person name="Van de Peer Y."/>
            <person name="Marchal K."/>
            <person name="Chen J."/>
        </authorList>
    </citation>
    <scope>NUCLEOTIDE SEQUENCE [LARGE SCALE GENOMIC DNA]</scope>
    <source>
        <tissue evidence="1">Leaf</tissue>
    </source>
</reference>
<dbReference type="EMBL" id="DUZY01000007">
    <property type="protein sequence ID" value="DAD46004.1"/>
    <property type="molecule type" value="Genomic_DNA"/>
</dbReference>
<keyword evidence="2" id="KW-1185">Reference proteome</keyword>